<keyword evidence="2" id="KW-0274">FAD</keyword>
<gene>
    <name evidence="5" type="ORF">CF651_15055</name>
</gene>
<protein>
    <submittedName>
        <fullName evidence="5">FAD-binding oxidoreductase</fullName>
    </submittedName>
</protein>
<sequence length="453" mass="50138">MPETFKLSTDKMKRDLIEMVGPERVVIRVEEEKRRYRLHAPIVVFPSEEREIEQILGWAYKNDVRVSPQGGGTKDAFGHPGDGTDVILSLRNMSGILQHSAGDLTVTVLPGTTLNELQQALDKEGQFLPLDPAWGEQSTLGGIVAAGASGPKRAMYGSARDYLIASRICYPDGTLIRTGAKVVKNVAGYDMNKLFIGSMGTLGVFTELTFKIRPIPVYAGALVIHTPDLLKLRKLQEMLLDSQLEPSAVEWVNGRLGARIFGVTFESPILLVSFEDVERSVRFQTNWLRNACGSLGVKVQEQIEGYGKTGDVLSGLREHLPNSKDIPDDKLVISVKLLSMIAEVPDVYEFVQNSADEKGLPLDFHGGLYTGISRATIWADIEQQGEVFEWLRSVQSFVGRLNGRSVIEVAPRNIKESLNVWGAEAEDWILMKSIKHKIDPKRILNPGRFVGGI</sequence>
<evidence type="ECO:0000259" key="4">
    <source>
        <dbReference type="PROSITE" id="PS51387"/>
    </source>
</evidence>
<dbReference type="InterPro" id="IPR016169">
    <property type="entry name" value="FAD-bd_PCMH_sub2"/>
</dbReference>
<dbReference type="EMBL" id="NMQW01000021">
    <property type="protein sequence ID" value="OXM85496.1"/>
    <property type="molecule type" value="Genomic_DNA"/>
</dbReference>
<dbReference type="PANTHER" id="PTHR11748">
    <property type="entry name" value="D-LACTATE DEHYDROGENASE"/>
    <property type="match status" value="1"/>
</dbReference>
<dbReference type="InterPro" id="IPR036318">
    <property type="entry name" value="FAD-bd_PCMH-like_sf"/>
</dbReference>
<comment type="caution">
    <text evidence="5">The sequence shown here is derived from an EMBL/GenBank/DDBJ whole genome shotgun (WGS) entry which is preliminary data.</text>
</comment>
<dbReference type="GO" id="GO:0016491">
    <property type="term" value="F:oxidoreductase activity"/>
    <property type="evidence" value="ECO:0007669"/>
    <property type="project" value="UniProtKB-KW"/>
</dbReference>
<evidence type="ECO:0000256" key="3">
    <source>
        <dbReference type="ARBA" id="ARBA00023002"/>
    </source>
</evidence>
<accession>A0A229UPT5</accession>
<feature type="domain" description="FAD-binding PCMH-type" evidence="4">
    <location>
        <begin position="36"/>
        <end position="215"/>
    </location>
</feature>
<evidence type="ECO:0000256" key="2">
    <source>
        <dbReference type="ARBA" id="ARBA00022827"/>
    </source>
</evidence>
<dbReference type="Proteomes" id="UP000215509">
    <property type="component" value="Unassembled WGS sequence"/>
</dbReference>
<keyword evidence="3" id="KW-0560">Oxidoreductase</keyword>
<dbReference type="PROSITE" id="PS51387">
    <property type="entry name" value="FAD_PCMH"/>
    <property type="match status" value="1"/>
</dbReference>
<dbReference type="Pfam" id="PF01565">
    <property type="entry name" value="FAD_binding_4"/>
    <property type="match status" value="1"/>
</dbReference>
<evidence type="ECO:0000313" key="5">
    <source>
        <dbReference type="EMBL" id="OXM85496.1"/>
    </source>
</evidence>
<dbReference type="OrthoDB" id="9767256at2"/>
<reference evidence="5 6" key="1">
    <citation type="submission" date="2017-07" db="EMBL/GenBank/DDBJ databases">
        <title>Genome sequencing and assembly of Paenibacillus rigui.</title>
        <authorList>
            <person name="Mayilraj S."/>
        </authorList>
    </citation>
    <scope>NUCLEOTIDE SEQUENCE [LARGE SCALE GENOMIC DNA]</scope>
    <source>
        <strain evidence="5 6">JCM 16352</strain>
    </source>
</reference>
<dbReference type="InterPro" id="IPR016166">
    <property type="entry name" value="FAD-bd_PCMH"/>
</dbReference>
<evidence type="ECO:0000256" key="1">
    <source>
        <dbReference type="ARBA" id="ARBA00022630"/>
    </source>
</evidence>
<proteinExistence type="predicted"/>
<keyword evidence="1" id="KW-0285">Flavoprotein</keyword>
<keyword evidence="6" id="KW-1185">Reference proteome</keyword>
<dbReference type="AlphaFoldDB" id="A0A229UPT5"/>
<dbReference type="SUPFAM" id="SSF55103">
    <property type="entry name" value="FAD-linked oxidases, C-terminal domain"/>
    <property type="match status" value="1"/>
</dbReference>
<organism evidence="5 6">
    <name type="scientific">Paenibacillus rigui</name>
    <dbReference type="NCBI Taxonomy" id="554312"/>
    <lineage>
        <taxon>Bacteria</taxon>
        <taxon>Bacillati</taxon>
        <taxon>Bacillota</taxon>
        <taxon>Bacilli</taxon>
        <taxon>Bacillales</taxon>
        <taxon>Paenibacillaceae</taxon>
        <taxon>Paenibacillus</taxon>
    </lineage>
</organism>
<name>A0A229UPT5_9BACL</name>
<dbReference type="InterPro" id="IPR016164">
    <property type="entry name" value="FAD-linked_Oxase-like_C"/>
</dbReference>
<dbReference type="Gene3D" id="3.30.465.10">
    <property type="match status" value="1"/>
</dbReference>
<dbReference type="InterPro" id="IPR006094">
    <property type="entry name" value="Oxid_FAD_bind_N"/>
</dbReference>
<dbReference type="SUPFAM" id="SSF56176">
    <property type="entry name" value="FAD-binding/transporter-associated domain-like"/>
    <property type="match status" value="1"/>
</dbReference>
<dbReference type="RefSeq" id="WP_094015692.1">
    <property type="nucleotide sequence ID" value="NZ_NMQW01000021.1"/>
</dbReference>
<evidence type="ECO:0000313" key="6">
    <source>
        <dbReference type="Proteomes" id="UP000215509"/>
    </source>
</evidence>
<dbReference type="PANTHER" id="PTHR11748:SF103">
    <property type="entry name" value="GLYCOLATE OXIDASE SUBUNIT GLCE"/>
    <property type="match status" value="1"/>
</dbReference>
<dbReference type="GO" id="GO:0071949">
    <property type="term" value="F:FAD binding"/>
    <property type="evidence" value="ECO:0007669"/>
    <property type="project" value="InterPro"/>
</dbReference>